<reference evidence="5 6" key="1">
    <citation type="journal article" date="2013" name="PLoS Genet.">
        <title>Genomic mechanisms accounting for the adaptation to parasitism in nematode-trapping fungi.</title>
        <authorList>
            <person name="Meerupati T."/>
            <person name="Andersson K.M."/>
            <person name="Friman E."/>
            <person name="Kumar D."/>
            <person name="Tunlid A."/>
            <person name="Ahren D."/>
        </authorList>
    </citation>
    <scope>NUCLEOTIDE SEQUENCE [LARGE SCALE GENOMIC DNA]</scope>
    <source>
        <strain evidence="5 6">CBS 200.50</strain>
    </source>
</reference>
<dbReference type="Proteomes" id="UP000015100">
    <property type="component" value="Unassembled WGS sequence"/>
</dbReference>
<feature type="domain" description="GPI inositol-deacylase winged helix" evidence="3">
    <location>
        <begin position="671"/>
        <end position="773"/>
    </location>
</feature>
<evidence type="ECO:0000259" key="3">
    <source>
        <dbReference type="Pfam" id="PF22939"/>
    </source>
</evidence>
<reference evidence="6" key="2">
    <citation type="submission" date="2013-04" db="EMBL/GenBank/DDBJ databases">
        <title>Genomic mechanisms accounting for the adaptation to parasitism in nematode-trapping fungi.</title>
        <authorList>
            <person name="Ahren D.G."/>
        </authorList>
    </citation>
    <scope>NUCLEOTIDE SEQUENCE [LARGE SCALE GENOMIC DNA]</scope>
    <source>
        <strain evidence="6">CBS 200.50</strain>
    </source>
</reference>
<feature type="repeat" description="ANK" evidence="2">
    <location>
        <begin position="918"/>
        <end position="950"/>
    </location>
</feature>
<dbReference type="PANTHER" id="PTHR46082">
    <property type="entry name" value="ATP/GTP-BINDING PROTEIN-RELATED"/>
    <property type="match status" value="1"/>
</dbReference>
<dbReference type="Gene3D" id="1.25.40.20">
    <property type="entry name" value="Ankyrin repeat-containing domain"/>
    <property type="match status" value="2"/>
</dbReference>
<dbReference type="STRING" id="1284197.S8CCL8"/>
<dbReference type="SUPFAM" id="SSF53167">
    <property type="entry name" value="Purine and uridine phosphorylases"/>
    <property type="match status" value="1"/>
</dbReference>
<feature type="repeat" description="ANK" evidence="2">
    <location>
        <begin position="951"/>
        <end position="983"/>
    </location>
</feature>
<keyword evidence="6" id="KW-1185">Reference proteome</keyword>
<dbReference type="GO" id="GO:0009116">
    <property type="term" value="P:nucleoside metabolic process"/>
    <property type="evidence" value="ECO:0007669"/>
    <property type="project" value="InterPro"/>
</dbReference>
<dbReference type="OMA" id="HYDIMEL"/>
<dbReference type="Pfam" id="PF24883">
    <property type="entry name" value="NPHP3_N"/>
    <property type="match status" value="1"/>
</dbReference>
<protein>
    <submittedName>
        <fullName evidence="5">Uncharacterized protein</fullName>
    </submittedName>
</protein>
<dbReference type="Pfam" id="PF12796">
    <property type="entry name" value="Ank_2"/>
    <property type="match status" value="3"/>
</dbReference>
<gene>
    <name evidence="5" type="ORF">H072_573</name>
</gene>
<dbReference type="SUPFAM" id="SSF48403">
    <property type="entry name" value="Ankyrin repeat"/>
    <property type="match status" value="2"/>
</dbReference>
<dbReference type="InterPro" id="IPR035994">
    <property type="entry name" value="Nucleoside_phosphorylase_sf"/>
</dbReference>
<feature type="repeat" description="ANK" evidence="2">
    <location>
        <begin position="984"/>
        <end position="1016"/>
    </location>
</feature>
<dbReference type="PROSITE" id="PS50088">
    <property type="entry name" value="ANK_REPEAT"/>
    <property type="match status" value="3"/>
</dbReference>
<name>S8CCL8_DACHA</name>
<dbReference type="eggNOG" id="KOG0502">
    <property type="taxonomic scope" value="Eukaryota"/>
</dbReference>
<dbReference type="Gene3D" id="3.40.50.300">
    <property type="entry name" value="P-loop containing nucleotide triphosphate hydrolases"/>
    <property type="match status" value="1"/>
</dbReference>
<evidence type="ECO:0000313" key="6">
    <source>
        <dbReference type="Proteomes" id="UP000015100"/>
    </source>
</evidence>
<dbReference type="InterPro" id="IPR053137">
    <property type="entry name" value="NLR-like"/>
</dbReference>
<evidence type="ECO:0000313" key="5">
    <source>
        <dbReference type="EMBL" id="EPS45382.1"/>
    </source>
</evidence>
<keyword evidence="1" id="KW-0677">Repeat</keyword>
<dbReference type="PANTHER" id="PTHR46082:SF11">
    <property type="entry name" value="AAA+ ATPASE DOMAIN-CONTAINING PROTEIN-RELATED"/>
    <property type="match status" value="1"/>
</dbReference>
<proteinExistence type="predicted"/>
<dbReference type="InterPro" id="IPR027417">
    <property type="entry name" value="P-loop_NTPase"/>
</dbReference>
<organism evidence="5 6">
    <name type="scientific">Dactylellina haptotyla (strain CBS 200.50)</name>
    <name type="common">Nematode-trapping fungus</name>
    <name type="synonym">Monacrosporium haptotylum</name>
    <dbReference type="NCBI Taxonomy" id="1284197"/>
    <lineage>
        <taxon>Eukaryota</taxon>
        <taxon>Fungi</taxon>
        <taxon>Dikarya</taxon>
        <taxon>Ascomycota</taxon>
        <taxon>Pezizomycotina</taxon>
        <taxon>Orbiliomycetes</taxon>
        <taxon>Orbiliales</taxon>
        <taxon>Orbiliaceae</taxon>
        <taxon>Dactylellina</taxon>
    </lineage>
</organism>
<dbReference type="OrthoDB" id="1577640at2759"/>
<sequence length="1400" mass="156234">MSDPANYTVGWVCAKTCEFVAAINFLVEPHEDPEFLPAGDYNGYKLGRIGQHNVVITLFPDGDMGKAVAASVLANMLRSFPNIKICLMVGIGGGVPTNTDIRLGDVIVGVPRNGHGGVFQYDFGQALQNQDKTYTFRCDGFLNQPPDILRSAVGILRVRYENSGHNLEEDIQRVIEKNPRLVEKYARPNSDSDRLFASEYVHGSDPQLGVLESASEQCTARCNRLRLINRPRRSEGDNIIVHYGLIASADQRMKDAILRDKYANDMKVLCFEMEAAGLMNRFPCLAIRGISDYSDSHKNDSWQGYASMTAASYAKDLLLQIRPTNVEAQTNIAGIKEILSTLTEDVKAFHADTRDTHKSVKNIEFEREQEKIINWLSPPDPSINYNTALEKHHPGSGSWFLEGKTYFTWKTQPGSNSTLWISGGTGSGKTVLSSAIIRDLQHDPSYQPVLYFYFSFQEADKQAAHNMIRSLITQLSCRQPETLSSLINLYSSCESGCHQPTYKQLCDTFFQMTEQVKEIWLVLDAINECTKGKRELLLWIKKLLSIQRHIRLILTGQPGTDIMLELTEFIPENNVVSLHNSFVIGDISNFIEASIQTDEGFRRWRGNRKVQKEISDALSKKADVMFQWAALQLQSLQGCIDLHSLRYTLKSLPNDLNGTYERIMNNIPMEKRPNAIRILQFLAYSERPLSVKEAVDALAVQIDENDHFEFNPEFRMPDYHDILSLCPGLLVYVFPRAQSRRPLEVDLIVEMNEETQIQLLHFSVREYILSTNLSGIKLEKDFKESFQEINAKTAIAKVCLVYLLELNKKLSMEALAEEFPFVRYCSSYWASFAASVAGRGGSGSLQNLINQLFIENEESYRNCCSFFLPDRPWATSLEIQESEQPPALYYASFCGFINTVEILINVNEGAGINAYGGYYGTALCAALENNQDEIFEFLLSKGADVNAQYGDRETALCIASRNGQARVVELLLGKGAKVNARNGHYGSALCAAAIHGHSEIVKTLLTQGANVNEPLEHYGSALCAASCNGYYEVVELLLPHIADVNFQGGDYGSALCAASCNGYTRIVTLLLKHGAKVNLQGGDYGSALYAASYNGHHEVAKLLRNNYSSDEDSTSGSWEDGDFEFADPDPFDDAAATTDKSTRPAFLTIDSDQALKSDNEFEFYSSMLFTALRNGDDIGIEIILSKFKELNLSLESKRDFLMAALAMTMENGCHKVAIFLLEAGAKTKIHDQEYYRLLSKALEKDQVAMVNLLLDSAADFHISSELSLTIQESQHDLTVLLLNVDERPDLDSKEKLNFHKLISIFLKAGQADLAEILLRKILGKIPRVKCQIPGDVLVAAMLGNHDRVAVSLLELGVGADLISNRFNLLLDRNCTIANSQTARVLANWMTDSIHLLDSSF</sequence>
<evidence type="ECO:0000259" key="4">
    <source>
        <dbReference type="Pfam" id="PF24883"/>
    </source>
</evidence>
<accession>S8CCL8</accession>
<feature type="domain" description="Nephrocystin 3-like N-terminal" evidence="4">
    <location>
        <begin position="395"/>
        <end position="555"/>
    </location>
</feature>
<dbReference type="InterPro" id="IPR002110">
    <property type="entry name" value="Ankyrin_rpt"/>
</dbReference>
<keyword evidence="2" id="KW-0040">ANK repeat</keyword>
<evidence type="ECO:0000256" key="2">
    <source>
        <dbReference type="PROSITE-ProRule" id="PRU00023"/>
    </source>
</evidence>
<dbReference type="Pfam" id="PF22939">
    <property type="entry name" value="WHD_GPIID"/>
    <property type="match status" value="1"/>
</dbReference>
<comment type="caution">
    <text evidence="5">The sequence shown here is derived from an EMBL/GenBank/DDBJ whole genome shotgun (WGS) entry which is preliminary data.</text>
</comment>
<dbReference type="InterPro" id="IPR056884">
    <property type="entry name" value="NPHP3-like_N"/>
</dbReference>
<dbReference type="HOGENOM" id="CLU_000288_34_2_1"/>
<dbReference type="InterPro" id="IPR036770">
    <property type="entry name" value="Ankyrin_rpt-contain_sf"/>
</dbReference>
<dbReference type="Gene3D" id="3.40.50.1580">
    <property type="entry name" value="Nucleoside phosphorylase domain"/>
    <property type="match status" value="1"/>
</dbReference>
<evidence type="ECO:0000256" key="1">
    <source>
        <dbReference type="ARBA" id="ARBA00022737"/>
    </source>
</evidence>
<dbReference type="SMART" id="SM00248">
    <property type="entry name" value="ANK"/>
    <property type="match status" value="10"/>
</dbReference>
<dbReference type="EMBL" id="AQGS01000016">
    <property type="protein sequence ID" value="EPS45382.1"/>
    <property type="molecule type" value="Genomic_DNA"/>
</dbReference>
<dbReference type="InterPro" id="IPR054471">
    <property type="entry name" value="GPIID_WHD"/>
</dbReference>
<dbReference type="GO" id="GO:0003824">
    <property type="term" value="F:catalytic activity"/>
    <property type="evidence" value="ECO:0007669"/>
    <property type="project" value="InterPro"/>
</dbReference>
<dbReference type="SUPFAM" id="SSF52540">
    <property type="entry name" value="P-loop containing nucleoside triphosphate hydrolases"/>
    <property type="match status" value="1"/>
</dbReference>
<dbReference type="PROSITE" id="PS50297">
    <property type="entry name" value="ANK_REP_REGION"/>
    <property type="match status" value="2"/>
</dbReference>